<feature type="region of interest" description="Disordered" evidence="1">
    <location>
        <begin position="82"/>
        <end position="113"/>
    </location>
</feature>
<dbReference type="PANTHER" id="PTHR33144:SF50">
    <property type="entry name" value="OS03G0714750 PROTEIN"/>
    <property type="match status" value="1"/>
</dbReference>
<protein>
    <recommendedName>
        <fullName evidence="4">SH3 domain-containing protein</fullName>
    </recommendedName>
</protein>
<reference evidence="2" key="2">
    <citation type="submission" date="2021-12" db="EMBL/GenBank/DDBJ databases">
        <title>Resequencing data analysis of finger millet.</title>
        <authorList>
            <person name="Hatakeyama M."/>
            <person name="Aluri S."/>
            <person name="Balachadran M.T."/>
            <person name="Sivarajan S.R."/>
            <person name="Poveda L."/>
            <person name="Shimizu-Inatsugi R."/>
            <person name="Schlapbach R."/>
            <person name="Sreeman S.M."/>
            <person name="Shimizu K.K."/>
        </authorList>
    </citation>
    <scope>NUCLEOTIDE SEQUENCE</scope>
</reference>
<dbReference type="Pfam" id="PF03004">
    <property type="entry name" value="Transposase_24"/>
    <property type="match status" value="1"/>
</dbReference>
<dbReference type="EMBL" id="BQKI01000078">
    <property type="protein sequence ID" value="GJN25605.1"/>
    <property type="molecule type" value="Genomic_DNA"/>
</dbReference>
<sequence length="308" mass="35704">MHHETFHEWFRKHVEELIENGADVSEEIKFLARRMMVEVGEKRKAAEVTEYEKQRLANIEKNNQRMHSLKLPSLAHEVNSQAQQRKRKVVDHSVERSEPAIGRNLRSSSRATSPHDRGLFDWLMQKAAAQWKEFKAVLKEFLKKYNDEMEEDELLDLCDERLHEDDWKWLLDHWRLGSLRAIANRAKLTQNHTSGSKSHARVEEEQREELGHSPRRDEVFIKSHTHKTGQPEKGSEVTINALKTAVVDHPELTQKSIQEGDVYFHVCGPEKNGYVHVVGLGPTPAGLEMPGAKKYTSTKLQMEIEARR</sequence>
<keyword evidence="3" id="KW-1185">Reference proteome</keyword>
<evidence type="ECO:0000313" key="3">
    <source>
        <dbReference type="Proteomes" id="UP001054889"/>
    </source>
</evidence>
<feature type="compositionally biased region" description="Polar residues" evidence="1">
    <location>
        <begin position="188"/>
        <end position="197"/>
    </location>
</feature>
<proteinExistence type="predicted"/>
<dbReference type="InterPro" id="IPR004252">
    <property type="entry name" value="Probable_transposase_24"/>
</dbReference>
<gene>
    <name evidence="2" type="primary">gb13453</name>
    <name evidence="2" type="ORF">PR202_gb13453</name>
</gene>
<dbReference type="PANTHER" id="PTHR33144">
    <property type="entry name" value="OS10G0409366 PROTEIN-RELATED"/>
    <property type="match status" value="1"/>
</dbReference>
<feature type="region of interest" description="Disordered" evidence="1">
    <location>
        <begin position="188"/>
        <end position="237"/>
    </location>
</feature>
<organism evidence="2 3">
    <name type="scientific">Eleusine coracana subsp. coracana</name>
    <dbReference type="NCBI Taxonomy" id="191504"/>
    <lineage>
        <taxon>Eukaryota</taxon>
        <taxon>Viridiplantae</taxon>
        <taxon>Streptophyta</taxon>
        <taxon>Embryophyta</taxon>
        <taxon>Tracheophyta</taxon>
        <taxon>Spermatophyta</taxon>
        <taxon>Magnoliopsida</taxon>
        <taxon>Liliopsida</taxon>
        <taxon>Poales</taxon>
        <taxon>Poaceae</taxon>
        <taxon>PACMAD clade</taxon>
        <taxon>Chloridoideae</taxon>
        <taxon>Cynodonteae</taxon>
        <taxon>Eleusininae</taxon>
        <taxon>Eleusine</taxon>
    </lineage>
</organism>
<evidence type="ECO:0008006" key="4">
    <source>
        <dbReference type="Google" id="ProtNLM"/>
    </source>
</evidence>
<feature type="compositionally biased region" description="Basic and acidic residues" evidence="1">
    <location>
        <begin position="200"/>
        <end position="221"/>
    </location>
</feature>
<evidence type="ECO:0000313" key="2">
    <source>
        <dbReference type="EMBL" id="GJN25605.1"/>
    </source>
</evidence>
<name>A0AAV5ETU5_ELECO</name>
<comment type="caution">
    <text evidence="2">The sequence shown here is derived from an EMBL/GenBank/DDBJ whole genome shotgun (WGS) entry which is preliminary data.</text>
</comment>
<accession>A0AAV5ETU5</accession>
<dbReference type="Proteomes" id="UP001054889">
    <property type="component" value="Unassembled WGS sequence"/>
</dbReference>
<evidence type="ECO:0000256" key="1">
    <source>
        <dbReference type="SAM" id="MobiDB-lite"/>
    </source>
</evidence>
<dbReference type="AlphaFoldDB" id="A0AAV5ETU5"/>
<reference evidence="2" key="1">
    <citation type="journal article" date="2018" name="DNA Res.">
        <title>Multiple hybrid de novo genome assembly of finger millet, an orphan allotetraploid crop.</title>
        <authorList>
            <person name="Hatakeyama M."/>
            <person name="Aluri S."/>
            <person name="Balachadran M.T."/>
            <person name="Sivarajan S.R."/>
            <person name="Patrignani A."/>
            <person name="Gruter S."/>
            <person name="Poveda L."/>
            <person name="Shimizu-Inatsugi R."/>
            <person name="Baeten J."/>
            <person name="Francoijs K.J."/>
            <person name="Nataraja K.N."/>
            <person name="Reddy Y.A.N."/>
            <person name="Phadnis S."/>
            <person name="Ravikumar R.L."/>
            <person name="Schlapbach R."/>
            <person name="Sreeman S.M."/>
            <person name="Shimizu K.K."/>
        </authorList>
    </citation>
    <scope>NUCLEOTIDE SEQUENCE</scope>
</reference>